<dbReference type="RefSeq" id="WP_286265261.1">
    <property type="nucleotide sequence ID" value="NZ_AP028056.1"/>
</dbReference>
<dbReference type="Gene3D" id="3.40.50.300">
    <property type="entry name" value="P-loop containing nucleotide triphosphate hydrolases"/>
    <property type="match status" value="1"/>
</dbReference>
<evidence type="ECO:0000313" key="1">
    <source>
        <dbReference type="EMBL" id="BEH03091.1"/>
    </source>
</evidence>
<accession>A0AAN0K7L9</accession>
<keyword evidence="2" id="KW-1185">Reference proteome</keyword>
<dbReference type="Proteomes" id="UP001431656">
    <property type="component" value="Chromosome"/>
</dbReference>
<reference evidence="1" key="1">
    <citation type="journal article" date="2024" name="Int. J. Syst. Evol. Microbiol.">
        <title>Brooklawnia propionicigenes sp. nov., a facultatively anaerobic, propionate-producing bacterium isolated from a methanogenic reactor treating waste from cattle farms.</title>
        <authorList>
            <person name="Akita Y."/>
            <person name="Ueki A."/>
            <person name="Tonouchi A."/>
            <person name="Sugawara Y."/>
            <person name="Honma S."/>
            <person name="Kaku N."/>
            <person name="Ueki K."/>
        </authorList>
    </citation>
    <scope>NUCLEOTIDE SEQUENCE</scope>
    <source>
        <strain evidence="1">SH051</strain>
    </source>
</reference>
<protein>
    <submittedName>
        <fullName evidence="1">Cytidylate kinase-like family protein</fullName>
    </submittedName>
</protein>
<name>A0AAN0K7L9_9ACTN</name>
<keyword evidence="1" id="KW-0418">Kinase</keyword>
<keyword evidence="1" id="KW-0808">Transferase</keyword>
<sequence length="200" mass="22261">MSSRFVVTLARQFGSLGRPIARTVSESLGIDYYDRDIVELAAQEMGLPVSTVTKAEESARPAFFSMSEPLGTGTIALQDAVFAAQRRVILNLAERGPCIIVGRCADHILEERPEVMKIFVYAPYPQRLRNCVEHLHMTIPDAKKTIAAVDKARESYHRHYCGYSVADKDHKHLMLDSSLLGIDGTCDALCYLIRARFGLS</sequence>
<evidence type="ECO:0000313" key="2">
    <source>
        <dbReference type="Proteomes" id="UP001431656"/>
    </source>
</evidence>
<proteinExistence type="predicted"/>
<dbReference type="Pfam" id="PF13189">
    <property type="entry name" value="Cytidylate_kin2"/>
    <property type="match status" value="1"/>
</dbReference>
<dbReference type="GO" id="GO:0016301">
    <property type="term" value="F:kinase activity"/>
    <property type="evidence" value="ECO:0007669"/>
    <property type="project" value="UniProtKB-KW"/>
</dbReference>
<organism evidence="1 2">
    <name type="scientific">Brooklawnia propionicigenes</name>
    <dbReference type="NCBI Taxonomy" id="3041175"/>
    <lineage>
        <taxon>Bacteria</taxon>
        <taxon>Bacillati</taxon>
        <taxon>Actinomycetota</taxon>
        <taxon>Actinomycetes</taxon>
        <taxon>Propionibacteriales</taxon>
        <taxon>Propionibacteriaceae</taxon>
        <taxon>Brooklawnia</taxon>
    </lineage>
</organism>
<dbReference type="EMBL" id="AP028056">
    <property type="protein sequence ID" value="BEH03091.1"/>
    <property type="molecule type" value="Genomic_DNA"/>
</dbReference>
<gene>
    <name evidence="1" type="ORF">brsh051_23720</name>
</gene>
<dbReference type="InterPro" id="IPR027417">
    <property type="entry name" value="P-loop_NTPase"/>
</dbReference>
<dbReference type="KEGG" id="broo:brsh051_23720"/>
<dbReference type="AlphaFoldDB" id="A0AAN0K7L9"/>